<evidence type="ECO:0000313" key="2">
    <source>
        <dbReference type="EMBL" id="MBT2163374.1"/>
    </source>
</evidence>
<organism evidence="2 3">
    <name type="scientific">Zobellia barbeyronii</name>
    <dbReference type="NCBI Taxonomy" id="2748009"/>
    <lineage>
        <taxon>Bacteria</taxon>
        <taxon>Pseudomonadati</taxon>
        <taxon>Bacteroidota</taxon>
        <taxon>Flavobacteriia</taxon>
        <taxon>Flavobacteriales</taxon>
        <taxon>Flavobacteriaceae</taxon>
        <taxon>Zobellia</taxon>
    </lineage>
</organism>
<dbReference type="RefSeq" id="WP_214613329.1">
    <property type="nucleotide sequence ID" value="NZ_JACATN010000007.1"/>
</dbReference>
<reference evidence="3" key="1">
    <citation type="submission" date="2023-07" db="EMBL/GenBank/DDBJ databases">
        <title>Zobellia barbeyronii sp. nov., a new marine flavobacterium, isolated from green and red algae.</title>
        <authorList>
            <person name="Nedashkovskaya O.I."/>
            <person name="Otstavnykh N."/>
            <person name="Zhukova N."/>
            <person name="Guzev K."/>
            <person name="Chausova V."/>
            <person name="Tekutyeva L."/>
            <person name="Mikhailov V."/>
            <person name="Isaeva M."/>
        </authorList>
    </citation>
    <scope>NUCLEOTIDE SEQUENCE [LARGE SCALE GENOMIC DNA]</scope>
    <source>
        <strain evidence="3">KMM 6746</strain>
    </source>
</reference>
<keyword evidence="3" id="KW-1185">Reference proteome</keyword>
<keyword evidence="1" id="KW-0808">Transferase</keyword>
<dbReference type="Proteomes" id="UP000740413">
    <property type="component" value="Unassembled WGS sequence"/>
</dbReference>
<dbReference type="EMBL" id="JACATN010000007">
    <property type="protein sequence ID" value="MBT2163374.1"/>
    <property type="molecule type" value="Genomic_DNA"/>
</dbReference>
<name>A0ABS5WJ28_9FLAO</name>
<dbReference type="Pfam" id="PF13692">
    <property type="entry name" value="Glyco_trans_1_4"/>
    <property type="match status" value="1"/>
</dbReference>
<protein>
    <submittedName>
        <fullName evidence="2">Glycosyltransferase</fullName>
    </submittedName>
</protein>
<dbReference type="PANTHER" id="PTHR46401:SF2">
    <property type="entry name" value="GLYCOSYLTRANSFERASE WBBK-RELATED"/>
    <property type="match status" value="1"/>
</dbReference>
<gene>
    <name evidence="2" type="ORF">HW347_19035</name>
</gene>
<accession>A0ABS5WJ28</accession>
<evidence type="ECO:0000313" key="3">
    <source>
        <dbReference type="Proteomes" id="UP000740413"/>
    </source>
</evidence>
<dbReference type="SUPFAM" id="SSF53756">
    <property type="entry name" value="UDP-Glycosyltransferase/glycogen phosphorylase"/>
    <property type="match status" value="1"/>
</dbReference>
<proteinExistence type="predicted"/>
<sequence length="412" mass="45692">MKLAIVTAYPPSKVTLTEYGYYLVKHFRLQEEVTEIILMTDKTEEPKDLSFEGEGCKITVSECWDFNSYWNLLTVNKSISIHKPDAVLFNLQFLKFGDKKIPAALGLMLPYATKFKGIPTISLLHNILEQVDLDSAGFTKSKILQKVYGFIGTTLTKFVLASDILAVTISKYVTILEQKYKAKNIALIPHGSFETPPEPDFSLPAGPKQVMAFGKFGTYKKVEVLIEAVEVIRNRSNEDIEIVIAGTDSPNTPGYLKKMEEVYSHVPQIRFTGYVAEEDVPVIFGQSAVVVFPYTSTTGSSGVLHQAGSYGKAVALPDLGDLSVLVQEEGYRGEFFLPENKASLADAIEKILTDDAYRTELAKTNYEAACSLPMSTITQMYLDYFKAIQVQKSKGEIIDVNAIGLSHEKVKA</sequence>
<evidence type="ECO:0000256" key="1">
    <source>
        <dbReference type="ARBA" id="ARBA00022679"/>
    </source>
</evidence>
<dbReference type="PANTHER" id="PTHR46401">
    <property type="entry name" value="GLYCOSYLTRANSFERASE WBBK-RELATED"/>
    <property type="match status" value="1"/>
</dbReference>
<dbReference type="Gene3D" id="3.40.50.2000">
    <property type="entry name" value="Glycogen Phosphorylase B"/>
    <property type="match status" value="1"/>
</dbReference>
<comment type="caution">
    <text evidence="2">The sequence shown here is derived from an EMBL/GenBank/DDBJ whole genome shotgun (WGS) entry which is preliminary data.</text>
</comment>